<dbReference type="GO" id="GO:0030488">
    <property type="term" value="P:tRNA methylation"/>
    <property type="evidence" value="ECO:0007669"/>
    <property type="project" value="TreeGrafter"/>
</dbReference>
<protein>
    <submittedName>
        <fullName evidence="3">Uncharacterized protein</fullName>
    </submittedName>
</protein>
<dbReference type="PANTHER" id="PTHR30544">
    <property type="entry name" value="23S RRNA METHYLTRANSFERASE"/>
    <property type="match status" value="1"/>
</dbReference>
<sequence length="178" mass="20381">MIKIQALFVFELQFGWILQVLSLRRKKTLSSLKIHCQWHLDFLFSDQGMGEPLNNYAAVVEAVRIMTGLPFQLSSKRITVSTVSAVNLTICQSFFYGFLSVFELSSIPHAPVKDVRSQIMPAARAFPLEKLMDALQEYQKNSQQNFFIEYIMLYGVNDEELHAHQLGKLLETFQVVSS</sequence>
<dbReference type="InterPro" id="IPR013785">
    <property type="entry name" value="Aldolase_TIM"/>
</dbReference>
<keyword evidence="2" id="KW-0408">Iron</keyword>
<dbReference type="PANTHER" id="PTHR30544:SF8">
    <property type="entry name" value="RADICAL SAM SUPERFAMILY PROTEIN"/>
    <property type="match status" value="1"/>
</dbReference>
<dbReference type="InterPro" id="IPR040072">
    <property type="entry name" value="Methyltransferase_A"/>
</dbReference>
<dbReference type="EMBL" id="VAHF01000006">
    <property type="protein sequence ID" value="TXG59397.1"/>
    <property type="molecule type" value="Genomic_DNA"/>
</dbReference>
<dbReference type="AlphaFoldDB" id="A0A5C7HQR5"/>
<organism evidence="3 4">
    <name type="scientific">Acer yangbiense</name>
    <dbReference type="NCBI Taxonomy" id="1000413"/>
    <lineage>
        <taxon>Eukaryota</taxon>
        <taxon>Viridiplantae</taxon>
        <taxon>Streptophyta</taxon>
        <taxon>Embryophyta</taxon>
        <taxon>Tracheophyta</taxon>
        <taxon>Spermatophyta</taxon>
        <taxon>Magnoliopsida</taxon>
        <taxon>eudicotyledons</taxon>
        <taxon>Gunneridae</taxon>
        <taxon>Pentapetalae</taxon>
        <taxon>rosids</taxon>
        <taxon>malvids</taxon>
        <taxon>Sapindales</taxon>
        <taxon>Sapindaceae</taxon>
        <taxon>Hippocastanoideae</taxon>
        <taxon>Acereae</taxon>
        <taxon>Acer</taxon>
    </lineage>
</organism>
<comment type="caution">
    <text evidence="3">The sequence shown here is derived from an EMBL/GenBank/DDBJ whole genome shotgun (WGS) entry which is preliminary data.</text>
</comment>
<comment type="cofactor">
    <cofactor evidence="1">
        <name>[4Fe-4S] cluster</name>
        <dbReference type="ChEBI" id="CHEBI:49883"/>
    </cofactor>
</comment>
<gene>
    <name evidence="3" type="ORF">EZV62_013970</name>
</gene>
<dbReference type="OrthoDB" id="1721705at2759"/>
<dbReference type="GO" id="GO:0051539">
    <property type="term" value="F:4 iron, 4 sulfur cluster binding"/>
    <property type="evidence" value="ECO:0007669"/>
    <property type="project" value="UniProtKB-KW"/>
</dbReference>
<evidence type="ECO:0000256" key="2">
    <source>
        <dbReference type="ARBA" id="ARBA00022485"/>
    </source>
</evidence>
<keyword evidence="2" id="KW-0479">Metal-binding</keyword>
<dbReference type="GO" id="GO:0070475">
    <property type="term" value="P:rRNA base methylation"/>
    <property type="evidence" value="ECO:0007669"/>
    <property type="project" value="TreeGrafter"/>
</dbReference>
<evidence type="ECO:0000313" key="3">
    <source>
        <dbReference type="EMBL" id="TXG59397.1"/>
    </source>
</evidence>
<keyword evidence="4" id="KW-1185">Reference proteome</keyword>
<evidence type="ECO:0000256" key="1">
    <source>
        <dbReference type="ARBA" id="ARBA00001966"/>
    </source>
</evidence>
<reference evidence="4" key="1">
    <citation type="journal article" date="2019" name="Gigascience">
        <title>De novo genome assembly of the endangered Acer yangbiense, a plant species with extremely small populations endemic to Yunnan Province, China.</title>
        <authorList>
            <person name="Yang J."/>
            <person name="Wariss H.M."/>
            <person name="Tao L."/>
            <person name="Zhang R."/>
            <person name="Yun Q."/>
            <person name="Hollingsworth P."/>
            <person name="Dao Z."/>
            <person name="Luo G."/>
            <person name="Guo H."/>
            <person name="Ma Y."/>
            <person name="Sun W."/>
        </authorList>
    </citation>
    <scope>NUCLEOTIDE SEQUENCE [LARGE SCALE GENOMIC DNA]</scope>
    <source>
        <strain evidence="4">cv. Malutang</strain>
    </source>
</reference>
<accession>A0A5C7HQR5</accession>
<evidence type="ECO:0000313" key="4">
    <source>
        <dbReference type="Proteomes" id="UP000323000"/>
    </source>
</evidence>
<proteinExistence type="predicted"/>
<keyword evidence="2" id="KW-0411">Iron-sulfur</keyword>
<keyword evidence="2" id="KW-0004">4Fe-4S</keyword>
<name>A0A5C7HQR5_9ROSI</name>
<dbReference type="Proteomes" id="UP000323000">
    <property type="component" value="Chromosome 6"/>
</dbReference>
<dbReference type="Gene3D" id="3.20.20.70">
    <property type="entry name" value="Aldolase class I"/>
    <property type="match status" value="1"/>
</dbReference>